<dbReference type="AlphaFoldDB" id="B0VEX3"/>
<feature type="domain" description="Glutaredoxin" evidence="1">
    <location>
        <begin position="5"/>
        <end position="61"/>
    </location>
</feature>
<dbReference type="InterPro" id="IPR036249">
    <property type="entry name" value="Thioredoxin-like_sf"/>
</dbReference>
<evidence type="ECO:0000313" key="2">
    <source>
        <dbReference type="EMBL" id="CAO80594.1"/>
    </source>
</evidence>
<dbReference type="InterPro" id="IPR051548">
    <property type="entry name" value="Grx-like_ET"/>
</dbReference>
<dbReference type="PROSITE" id="PS51354">
    <property type="entry name" value="GLUTAREDOXIN_2"/>
    <property type="match status" value="1"/>
</dbReference>
<dbReference type="PANTHER" id="PTHR34386">
    <property type="entry name" value="GLUTAREDOXIN"/>
    <property type="match status" value="1"/>
</dbReference>
<dbReference type="CDD" id="cd02976">
    <property type="entry name" value="NrdH"/>
    <property type="match status" value="1"/>
</dbReference>
<evidence type="ECO:0000313" key="3">
    <source>
        <dbReference type="Proteomes" id="UP000002019"/>
    </source>
</evidence>
<dbReference type="Pfam" id="PF00462">
    <property type="entry name" value="Glutaredoxin"/>
    <property type="match status" value="1"/>
</dbReference>
<dbReference type="InterPro" id="IPR014025">
    <property type="entry name" value="Glutaredoxin_subgr"/>
</dbReference>
<dbReference type="HOGENOM" id="CLU_026126_9_3_0"/>
<keyword evidence="3" id="KW-1185">Reference proteome</keyword>
<dbReference type="InterPro" id="IPR002109">
    <property type="entry name" value="Glutaredoxin"/>
</dbReference>
<dbReference type="OrthoDB" id="9795531at2"/>
<dbReference type="Gene3D" id="3.40.30.10">
    <property type="entry name" value="Glutaredoxin"/>
    <property type="match status" value="1"/>
</dbReference>
<dbReference type="KEGG" id="caci:CLOAM0711"/>
<dbReference type="PRINTS" id="PR00160">
    <property type="entry name" value="GLUTAREDOXIN"/>
</dbReference>
<reference evidence="2 3" key="1">
    <citation type="journal article" date="2008" name="J. Bacteriol.">
        <title>'Candidatus Cloacamonas acidaminovorans': genome sequence reconstruction provides a first glimpse of a new bacterial division.</title>
        <authorList>
            <person name="Pelletier E."/>
            <person name="Kreimeyer A."/>
            <person name="Bocs S."/>
            <person name="Rouy Z."/>
            <person name="Gyapay G."/>
            <person name="Chouari R."/>
            <person name="Riviere D."/>
            <person name="Ganesan A."/>
            <person name="Daegelen P."/>
            <person name="Sghir A."/>
            <person name="Cohen G.N."/>
            <person name="Medigue C."/>
            <person name="Weissenbach J."/>
            <person name="Le Paslier D."/>
        </authorList>
    </citation>
    <scope>NUCLEOTIDE SEQUENCE [LARGE SCALE GENOMIC DNA]</scope>
    <source>
        <strain evidence="3">Evry</strain>
    </source>
</reference>
<dbReference type="GO" id="GO:0045454">
    <property type="term" value="P:cell redox homeostasis"/>
    <property type="evidence" value="ECO:0007669"/>
    <property type="project" value="TreeGrafter"/>
</dbReference>
<proteinExistence type="predicted"/>
<name>B0VEX3_CLOAI</name>
<protein>
    <submittedName>
        <fullName evidence="2">Glutaredoxin</fullName>
    </submittedName>
</protein>
<organism evidence="2 3">
    <name type="scientific">Cloacimonas acidaminovorans (strain Evry)</name>
    <dbReference type="NCBI Taxonomy" id="459349"/>
    <lineage>
        <taxon>Bacteria</taxon>
        <taxon>Pseudomonadati</taxon>
        <taxon>Candidatus Cloacimonadota</taxon>
        <taxon>Candidatus Cloacimonadia</taxon>
        <taxon>Candidatus Cloacimonadales</taxon>
        <taxon>Candidatus Cloacimonadaceae</taxon>
        <taxon>Candidatus Cloacimonas</taxon>
    </lineage>
</organism>
<dbReference type="eggNOG" id="COG0695">
    <property type="taxonomic scope" value="Bacteria"/>
</dbReference>
<sequence>MSAKVIVFSTPSCIWCKKAKEYLKSINQNFTDIDVSRDIAARNDMIRKSGQEAVPQIWINNIPVVGFDLEKINRLLNLYNTKKGESNG</sequence>
<dbReference type="PANTHER" id="PTHR34386:SF1">
    <property type="entry name" value="GLUTAREDOXIN-LIKE PROTEIN NRDH"/>
    <property type="match status" value="1"/>
</dbReference>
<accession>B0VEX3</accession>
<dbReference type="GO" id="GO:0009055">
    <property type="term" value="F:electron transfer activity"/>
    <property type="evidence" value="ECO:0007669"/>
    <property type="project" value="TreeGrafter"/>
</dbReference>
<gene>
    <name evidence="2" type="ordered locus">CLOAM0711</name>
</gene>
<dbReference type="STRING" id="459349.CLOAM0711"/>
<dbReference type="EMBL" id="CU466930">
    <property type="protein sequence ID" value="CAO80594.1"/>
    <property type="molecule type" value="Genomic_DNA"/>
</dbReference>
<evidence type="ECO:0000259" key="1">
    <source>
        <dbReference type="Pfam" id="PF00462"/>
    </source>
</evidence>
<dbReference type="RefSeq" id="WP_015424453.1">
    <property type="nucleotide sequence ID" value="NC_020449.1"/>
</dbReference>
<dbReference type="Proteomes" id="UP000002019">
    <property type="component" value="Chromosome"/>
</dbReference>
<dbReference type="SUPFAM" id="SSF52833">
    <property type="entry name" value="Thioredoxin-like"/>
    <property type="match status" value="1"/>
</dbReference>